<dbReference type="InterPro" id="IPR006091">
    <property type="entry name" value="Acyl-CoA_Oxase/DH_mid-dom"/>
</dbReference>
<dbReference type="EMBL" id="JACIJE010000003">
    <property type="protein sequence ID" value="MBB5689253.1"/>
    <property type="molecule type" value="Genomic_DNA"/>
</dbReference>
<dbReference type="FunFam" id="2.40.110.10:FF:000002">
    <property type="entry name" value="Acyl-CoA dehydrogenase fadE12"/>
    <property type="match status" value="1"/>
</dbReference>
<evidence type="ECO:0000313" key="11">
    <source>
        <dbReference type="Proteomes" id="UP000562254"/>
    </source>
</evidence>
<accession>A0A840Y567</accession>
<evidence type="ECO:0000259" key="7">
    <source>
        <dbReference type="Pfam" id="PF00441"/>
    </source>
</evidence>
<dbReference type="PANTHER" id="PTHR43884:SF12">
    <property type="entry name" value="ISOVALERYL-COA DEHYDROGENASE, MITOCHONDRIAL-RELATED"/>
    <property type="match status" value="1"/>
</dbReference>
<evidence type="ECO:0000256" key="4">
    <source>
        <dbReference type="ARBA" id="ARBA00022827"/>
    </source>
</evidence>
<organism evidence="10 11">
    <name type="scientific">Neoroseomonas alkaliterrae</name>
    <dbReference type="NCBI Taxonomy" id="1452450"/>
    <lineage>
        <taxon>Bacteria</taxon>
        <taxon>Pseudomonadati</taxon>
        <taxon>Pseudomonadota</taxon>
        <taxon>Alphaproteobacteria</taxon>
        <taxon>Acetobacterales</taxon>
        <taxon>Acetobacteraceae</taxon>
        <taxon>Neoroseomonas</taxon>
    </lineage>
</organism>
<dbReference type="GO" id="GO:0003995">
    <property type="term" value="F:acyl-CoA dehydrogenase activity"/>
    <property type="evidence" value="ECO:0007669"/>
    <property type="project" value="InterPro"/>
</dbReference>
<comment type="similarity">
    <text evidence="2 6">Belongs to the acyl-CoA dehydrogenase family.</text>
</comment>
<dbReference type="PANTHER" id="PTHR43884">
    <property type="entry name" value="ACYL-COA DEHYDROGENASE"/>
    <property type="match status" value="1"/>
</dbReference>
<dbReference type="FunFam" id="1.20.140.10:FF:000001">
    <property type="entry name" value="Acyl-CoA dehydrogenase"/>
    <property type="match status" value="1"/>
</dbReference>
<feature type="domain" description="Acyl-CoA oxidase/dehydrogenase middle" evidence="8">
    <location>
        <begin position="139"/>
        <end position="232"/>
    </location>
</feature>
<protein>
    <submittedName>
        <fullName evidence="10">Acyl-CoA dehydrogenase</fullName>
        <ecNumber evidence="10">1.3.99.-</ecNumber>
    </submittedName>
</protein>
<dbReference type="PIRSF" id="PIRSF016578">
    <property type="entry name" value="HsaA"/>
    <property type="match status" value="1"/>
</dbReference>
<evidence type="ECO:0000259" key="9">
    <source>
        <dbReference type="Pfam" id="PF02771"/>
    </source>
</evidence>
<sequence>MALARMGAGDFGTRDGGRMIRNPETHAARLAAARALVDTVLIPAEARMDAEDRLPDEARAALRAHGLFGISIPETHGGLGLTMEEEAELMLVLGRAAPGFRAVYALNSGGAAQILLRAGTEAQKRRWLPWLASGERIACFCLSEPGAGSDAAALATTARRDGDGWVLDGHKRWVTNAPEAGMLMVMARTGGEGARGISAFALDPATPGVHVLPDQPKMGMRSARVADILFEKARIPADALVGAEGEGLKLALAGLDKVRLHLAALSAGLMERLIEEGRAHALRRTQFGRPLAEQPAIMALLADSAAEALAARCMALELARARDEGRLRPAEAAAAKLFATEALGRVADRVLQAHGGEGYMQGSAVERLYRDARVLRILDGTSEIQRLVVARGLLSA</sequence>
<keyword evidence="3 6" id="KW-0285">Flavoprotein</keyword>
<dbReference type="SUPFAM" id="SSF47203">
    <property type="entry name" value="Acyl-CoA dehydrogenase C-terminal domain-like"/>
    <property type="match status" value="1"/>
</dbReference>
<dbReference type="RefSeq" id="WP_211842825.1">
    <property type="nucleotide sequence ID" value="NZ_JAAEDJ010000254.1"/>
</dbReference>
<dbReference type="Gene3D" id="1.20.140.10">
    <property type="entry name" value="Butyryl-CoA Dehydrogenase, subunit A, domain 3"/>
    <property type="match status" value="1"/>
</dbReference>
<comment type="cofactor">
    <cofactor evidence="1 6">
        <name>FAD</name>
        <dbReference type="ChEBI" id="CHEBI:57692"/>
    </cofactor>
</comment>
<dbReference type="InterPro" id="IPR046373">
    <property type="entry name" value="Acyl-CoA_Oxase/DH_mid-dom_sf"/>
</dbReference>
<feature type="domain" description="Acyl-CoA dehydrogenase/oxidase N-terminal" evidence="9">
    <location>
        <begin position="24"/>
        <end position="135"/>
    </location>
</feature>
<dbReference type="InterPro" id="IPR009075">
    <property type="entry name" value="AcylCo_DH/oxidase_C"/>
</dbReference>
<comment type="caution">
    <text evidence="10">The sequence shown here is derived from an EMBL/GenBank/DDBJ whole genome shotgun (WGS) entry which is preliminary data.</text>
</comment>
<dbReference type="Gene3D" id="1.10.540.10">
    <property type="entry name" value="Acyl-CoA dehydrogenase/oxidase, N-terminal domain"/>
    <property type="match status" value="1"/>
</dbReference>
<dbReference type="InterPro" id="IPR037069">
    <property type="entry name" value="AcylCoA_DH/ox_N_sf"/>
</dbReference>
<keyword evidence="11" id="KW-1185">Reference proteome</keyword>
<keyword evidence="4 6" id="KW-0274">FAD</keyword>
<dbReference type="AlphaFoldDB" id="A0A840Y567"/>
<evidence type="ECO:0000256" key="1">
    <source>
        <dbReference type="ARBA" id="ARBA00001974"/>
    </source>
</evidence>
<dbReference type="Gene3D" id="2.40.110.10">
    <property type="entry name" value="Butyryl-CoA Dehydrogenase, subunit A, domain 2"/>
    <property type="match status" value="1"/>
</dbReference>
<dbReference type="Pfam" id="PF02771">
    <property type="entry name" value="Acyl-CoA_dh_N"/>
    <property type="match status" value="1"/>
</dbReference>
<evidence type="ECO:0000256" key="6">
    <source>
        <dbReference type="RuleBase" id="RU362125"/>
    </source>
</evidence>
<gene>
    <name evidence="10" type="ORF">FHS88_001378</name>
</gene>
<dbReference type="InterPro" id="IPR009100">
    <property type="entry name" value="AcylCoA_DH/oxidase_NM_dom_sf"/>
</dbReference>
<proteinExistence type="inferred from homology"/>
<evidence type="ECO:0000259" key="8">
    <source>
        <dbReference type="Pfam" id="PF02770"/>
    </source>
</evidence>
<dbReference type="SUPFAM" id="SSF56645">
    <property type="entry name" value="Acyl-CoA dehydrogenase NM domain-like"/>
    <property type="match status" value="1"/>
</dbReference>
<name>A0A840Y567_9PROT</name>
<dbReference type="Proteomes" id="UP000562254">
    <property type="component" value="Unassembled WGS sequence"/>
</dbReference>
<dbReference type="InterPro" id="IPR036250">
    <property type="entry name" value="AcylCo_DH-like_C"/>
</dbReference>
<dbReference type="EC" id="1.3.99.-" evidence="10"/>
<dbReference type="GO" id="GO:0050660">
    <property type="term" value="F:flavin adenine dinucleotide binding"/>
    <property type="evidence" value="ECO:0007669"/>
    <property type="project" value="InterPro"/>
</dbReference>
<evidence type="ECO:0000313" key="10">
    <source>
        <dbReference type="EMBL" id="MBB5689253.1"/>
    </source>
</evidence>
<dbReference type="InterPro" id="IPR013786">
    <property type="entry name" value="AcylCoA_DH/ox_N"/>
</dbReference>
<reference evidence="10 11" key="1">
    <citation type="submission" date="2020-08" db="EMBL/GenBank/DDBJ databases">
        <title>Genomic Encyclopedia of Type Strains, Phase IV (KMG-IV): sequencing the most valuable type-strain genomes for metagenomic binning, comparative biology and taxonomic classification.</title>
        <authorList>
            <person name="Goeker M."/>
        </authorList>
    </citation>
    <scope>NUCLEOTIDE SEQUENCE [LARGE SCALE GENOMIC DNA]</scope>
    <source>
        <strain evidence="10 11">DSM 25895</strain>
    </source>
</reference>
<keyword evidence="5 6" id="KW-0560">Oxidoreductase</keyword>
<evidence type="ECO:0000256" key="3">
    <source>
        <dbReference type="ARBA" id="ARBA00022630"/>
    </source>
</evidence>
<dbReference type="Pfam" id="PF02770">
    <property type="entry name" value="Acyl-CoA_dh_M"/>
    <property type="match status" value="1"/>
</dbReference>
<evidence type="ECO:0000256" key="5">
    <source>
        <dbReference type="ARBA" id="ARBA00023002"/>
    </source>
</evidence>
<dbReference type="PROSITE" id="PS00072">
    <property type="entry name" value="ACYL_COA_DH_1"/>
    <property type="match status" value="1"/>
</dbReference>
<dbReference type="Pfam" id="PF00441">
    <property type="entry name" value="Acyl-CoA_dh_1"/>
    <property type="match status" value="1"/>
</dbReference>
<feature type="domain" description="Acyl-CoA dehydrogenase/oxidase C-terminal" evidence="7">
    <location>
        <begin position="245"/>
        <end position="394"/>
    </location>
</feature>
<evidence type="ECO:0000256" key="2">
    <source>
        <dbReference type="ARBA" id="ARBA00009347"/>
    </source>
</evidence>
<dbReference type="InterPro" id="IPR006089">
    <property type="entry name" value="Acyl-CoA_DH_CS"/>
</dbReference>